<dbReference type="Gene3D" id="3.40.50.300">
    <property type="entry name" value="P-loop containing nucleotide triphosphate hydrolases"/>
    <property type="match status" value="1"/>
</dbReference>
<evidence type="ECO:0000256" key="3">
    <source>
        <dbReference type="ARBA" id="ARBA00022448"/>
    </source>
</evidence>
<dbReference type="Ensembl" id="ENSOSIT00000026822.1">
    <property type="protein sequence ID" value="ENSOSIP00000025431.1"/>
    <property type="gene ID" value="ENSOSIG00000013202.1"/>
</dbReference>
<evidence type="ECO:0000256" key="7">
    <source>
        <dbReference type="ARBA" id="ARBA00022856"/>
    </source>
</evidence>
<evidence type="ECO:0000256" key="11">
    <source>
        <dbReference type="SAM" id="Phobius"/>
    </source>
</evidence>
<keyword evidence="9 11" id="KW-1133">Transmembrane helix</keyword>
<dbReference type="SUPFAM" id="SSF90123">
    <property type="entry name" value="ABC transporter transmembrane region"/>
    <property type="match status" value="1"/>
</dbReference>
<name>A0A8C7YAN3_9TELE</name>
<feature type="transmembrane region" description="Helical" evidence="11">
    <location>
        <begin position="48"/>
        <end position="66"/>
    </location>
</feature>
<keyword evidence="5" id="KW-0547">Nucleotide-binding</keyword>
<proteinExistence type="inferred from homology"/>
<evidence type="ECO:0000259" key="12">
    <source>
        <dbReference type="PROSITE" id="PS50893"/>
    </source>
</evidence>
<keyword evidence="3" id="KW-0813">Transport</keyword>
<feature type="transmembrane region" description="Helical" evidence="11">
    <location>
        <begin position="138"/>
        <end position="166"/>
    </location>
</feature>
<dbReference type="Pfam" id="PF00005">
    <property type="entry name" value="ABC_tran"/>
    <property type="match status" value="1"/>
</dbReference>
<dbReference type="PROSITE" id="PS00211">
    <property type="entry name" value="ABC_TRANSPORTER_1"/>
    <property type="match status" value="1"/>
</dbReference>
<evidence type="ECO:0000256" key="1">
    <source>
        <dbReference type="ARBA" id="ARBA00004127"/>
    </source>
</evidence>
<dbReference type="InterPro" id="IPR027417">
    <property type="entry name" value="P-loop_NTPase"/>
</dbReference>
<dbReference type="Gene3D" id="1.20.1560.10">
    <property type="entry name" value="ABC transporter type 1, transmembrane domain"/>
    <property type="match status" value="1"/>
</dbReference>
<feature type="domain" description="ABC transporter" evidence="12">
    <location>
        <begin position="328"/>
        <end position="566"/>
    </location>
</feature>
<evidence type="ECO:0000256" key="2">
    <source>
        <dbReference type="ARBA" id="ARBA00006493"/>
    </source>
</evidence>
<keyword evidence="15" id="KW-1185">Reference proteome</keyword>
<dbReference type="GO" id="GO:0012505">
    <property type="term" value="C:endomembrane system"/>
    <property type="evidence" value="ECO:0007669"/>
    <property type="project" value="UniProtKB-SubCell"/>
</dbReference>
<dbReference type="Pfam" id="PF00664">
    <property type="entry name" value="ABC_membrane"/>
    <property type="match status" value="1"/>
</dbReference>
<evidence type="ECO:0000313" key="14">
    <source>
        <dbReference type="Ensembl" id="ENSOSIP00000025431.1"/>
    </source>
</evidence>
<feature type="transmembrane region" description="Helical" evidence="11">
    <location>
        <begin position="6"/>
        <end position="27"/>
    </location>
</feature>
<evidence type="ECO:0000256" key="9">
    <source>
        <dbReference type="ARBA" id="ARBA00022989"/>
    </source>
</evidence>
<dbReference type="InterPro" id="IPR011527">
    <property type="entry name" value="ABC1_TM_dom"/>
</dbReference>
<evidence type="ECO:0000256" key="10">
    <source>
        <dbReference type="ARBA" id="ARBA00023136"/>
    </source>
</evidence>
<evidence type="ECO:0000256" key="8">
    <source>
        <dbReference type="ARBA" id="ARBA00022967"/>
    </source>
</evidence>
<keyword evidence="7" id="KW-0653">Protein transport</keyword>
<keyword evidence="7" id="KW-0571">Peptide transport</keyword>
<dbReference type="PANTHER" id="PTHR43394:SF13">
    <property type="entry name" value="ANTIGEN PEPTIDE TRANSPORTER 1"/>
    <property type="match status" value="1"/>
</dbReference>
<dbReference type="PRINTS" id="PR01896">
    <property type="entry name" value="TAP1PROTEIN"/>
</dbReference>
<keyword evidence="4 11" id="KW-0812">Transmembrane</keyword>
<organism evidence="14 15">
    <name type="scientific">Oryzias sinensis</name>
    <name type="common">Chinese medaka</name>
    <dbReference type="NCBI Taxonomy" id="183150"/>
    <lineage>
        <taxon>Eukaryota</taxon>
        <taxon>Metazoa</taxon>
        <taxon>Chordata</taxon>
        <taxon>Craniata</taxon>
        <taxon>Vertebrata</taxon>
        <taxon>Euteleostomi</taxon>
        <taxon>Actinopterygii</taxon>
        <taxon>Neopterygii</taxon>
        <taxon>Teleostei</taxon>
        <taxon>Neoteleostei</taxon>
        <taxon>Acanthomorphata</taxon>
        <taxon>Ovalentaria</taxon>
        <taxon>Atherinomorphae</taxon>
        <taxon>Beloniformes</taxon>
        <taxon>Adrianichthyidae</taxon>
        <taxon>Oryziinae</taxon>
        <taxon>Oryzias</taxon>
    </lineage>
</organism>
<dbReference type="SUPFAM" id="SSF52540">
    <property type="entry name" value="P-loop containing nucleoside triphosphate hydrolases"/>
    <property type="match status" value="1"/>
</dbReference>
<dbReference type="InterPro" id="IPR003439">
    <property type="entry name" value="ABC_transporter-like_ATP-bd"/>
</dbReference>
<feature type="domain" description="ABC transmembrane type-1" evidence="13">
    <location>
        <begin position="26"/>
        <end position="295"/>
    </location>
</feature>
<dbReference type="FunFam" id="3.40.50.300:FF:000140">
    <property type="entry name" value="Lipid A export ATP-binding/permease protein MsbA"/>
    <property type="match status" value="1"/>
</dbReference>
<evidence type="ECO:0000256" key="5">
    <source>
        <dbReference type="ARBA" id="ARBA00022741"/>
    </source>
</evidence>
<sequence length="586" mass="65494">GIVSFIAFYCLVIVFLCVQPFGCSWEMAIPKYTGRMTDWIIDDASPEAFSQAITIMTLMTIGSAVFEFVCDLVYNITMSLIHTSVQAAVFQAVLRQEIAFFDATPTGVLVSRITTDTNDMSEALSEDLSLLMWYTGRFAFLLFFMVSQSWKMTLLTCMGLPIIWVIPELTGHFHQSTAKKVQESLAKANQVATETFSCMKTVRSFANEDGETEKYRKRLEETYSLNKREAAAYAATTWANSITTLALKVCILYYGGTLVTRGAVSSGDLVSFVLYELQFTSAVESVMRYYPEVKKAIGASEKIFEYLDREPQKPPSGTLEPQVLKGHIQFKKVSFSYSGRSDENSLVLKDVSLEIKPGQITALVGLNRSGKTTCVKLLERFYQPQTGEILLDGKALHSYKDEYLHQKIAVVSQDCVLFARSVRENIKYGYEKATDEEMFAAAEQASAHQFIEKLPNGYDTDAGERGGQVSGGQKQRIAIARALIRKPKILILDNATSDLDVENEHQVRQTLMSLKKNCSVLMISNKMSAAKEADRILVLDNGVVTEDGSHQQLMERGGLYATLVEKQEKDVRRAHPTFSVQTIHLI</sequence>
<dbReference type="InterPro" id="IPR017871">
    <property type="entry name" value="ABC_transporter-like_CS"/>
</dbReference>
<dbReference type="GO" id="GO:0015421">
    <property type="term" value="F:ABC-type oligopeptide transporter activity"/>
    <property type="evidence" value="ECO:0007669"/>
    <property type="project" value="TreeGrafter"/>
</dbReference>
<dbReference type="GO" id="GO:0005524">
    <property type="term" value="F:ATP binding"/>
    <property type="evidence" value="ECO:0007669"/>
    <property type="project" value="UniProtKB-KW"/>
</dbReference>
<reference evidence="14" key="2">
    <citation type="submission" date="2025-09" db="UniProtKB">
        <authorList>
            <consortium name="Ensembl"/>
        </authorList>
    </citation>
    <scope>IDENTIFICATION</scope>
</reference>
<accession>A0A8C7YAN3</accession>
<keyword evidence="6" id="KW-0067">ATP-binding</keyword>
<dbReference type="GO" id="GO:0016887">
    <property type="term" value="F:ATP hydrolysis activity"/>
    <property type="evidence" value="ECO:0007669"/>
    <property type="project" value="InterPro"/>
</dbReference>
<evidence type="ECO:0000313" key="15">
    <source>
        <dbReference type="Proteomes" id="UP000694383"/>
    </source>
</evidence>
<evidence type="ECO:0000259" key="13">
    <source>
        <dbReference type="PROSITE" id="PS50929"/>
    </source>
</evidence>
<reference evidence="14" key="1">
    <citation type="submission" date="2025-08" db="UniProtKB">
        <authorList>
            <consortium name="Ensembl"/>
        </authorList>
    </citation>
    <scope>IDENTIFICATION</scope>
</reference>
<dbReference type="PROSITE" id="PS50929">
    <property type="entry name" value="ABC_TM1F"/>
    <property type="match status" value="1"/>
</dbReference>
<dbReference type="AlphaFoldDB" id="A0A8C7YAN3"/>
<evidence type="ECO:0000256" key="6">
    <source>
        <dbReference type="ARBA" id="ARBA00022840"/>
    </source>
</evidence>
<keyword evidence="10 11" id="KW-0472">Membrane</keyword>
<dbReference type="PANTHER" id="PTHR43394">
    <property type="entry name" value="ATP-DEPENDENT PERMEASE MDL1, MITOCHONDRIAL"/>
    <property type="match status" value="1"/>
</dbReference>
<dbReference type="PROSITE" id="PS50893">
    <property type="entry name" value="ABC_TRANSPORTER_2"/>
    <property type="match status" value="1"/>
</dbReference>
<dbReference type="GO" id="GO:0016020">
    <property type="term" value="C:membrane"/>
    <property type="evidence" value="ECO:0007669"/>
    <property type="project" value="InterPro"/>
</dbReference>
<dbReference type="Proteomes" id="UP000694383">
    <property type="component" value="Unplaced"/>
</dbReference>
<keyword evidence="8" id="KW-1278">Translocase</keyword>
<dbReference type="GeneTree" id="ENSGT00940000159023"/>
<dbReference type="FunFam" id="1.20.1560.10:FF:000215">
    <property type="entry name" value="ABC transporter B family member 4"/>
    <property type="match status" value="1"/>
</dbReference>
<protein>
    <submittedName>
        <fullName evidence="14">Transporter 1, ATP-binding cassette, sub-family B (MDR/TAP)</fullName>
    </submittedName>
</protein>
<comment type="similarity">
    <text evidence="2">Belongs to the ABC transporter superfamily. ABCB family. MHC peptide exporter (TC 3.A.1.209) subfamily.</text>
</comment>
<dbReference type="InterPro" id="IPR003593">
    <property type="entry name" value="AAA+_ATPase"/>
</dbReference>
<dbReference type="InterPro" id="IPR039421">
    <property type="entry name" value="Type_1_exporter"/>
</dbReference>
<dbReference type="SMART" id="SM00382">
    <property type="entry name" value="AAA"/>
    <property type="match status" value="1"/>
</dbReference>
<evidence type="ECO:0000256" key="4">
    <source>
        <dbReference type="ARBA" id="ARBA00022692"/>
    </source>
</evidence>
<comment type="subcellular location">
    <subcellularLocation>
        <location evidence="1">Endomembrane system</location>
        <topology evidence="1">Multi-pass membrane protein</topology>
    </subcellularLocation>
</comment>
<dbReference type="InterPro" id="IPR036640">
    <property type="entry name" value="ABC1_TM_sf"/>
</dbReference>
<dbReference type="CDD" id="cd18589">
    <property type="entry name" value="ABC_6TM_TAP1"/>
    <property type="match status" value="1"/>
</dbReference>